<comment type="similarity">
    <text evidence="1">Belongs to the carbon-nitrogen hydrolase superfamily. NIT1/NIT2 family.</text>
</comment>
<dbReference type="GO" id="GO:0016787">
    <property type="term" value="F:hydrolase activity"/>
    <property type="evidence" value="ECO:0007669"/>
    <property type="project" value="UniProtKB-KW"/>
</dbReference>
<protein>
    <submittedName>
        <fullName evidence="3">Amidohydrolase</fullName>
    </submittedName>
</protein>
<keyword evidence="3" id="KW-0378">Hydrolase</keyword>
<proteinExistence type="inferred from homology"/>
<evidence type="ECO:0000259" key="2">
    <source>
        <dbReference type="PROSITE" id="PS50263"/>
    </source>
</evidence>
<dbReference type="PANTHER" id="PTHR23088:SF27">
    <property type="entry name" value="DEAMINATED GLUTATHIONE AMIDASE"/>
    <property type="match status" value="1"/>
</dbReference>
<dbReference type="CDD" id="cd07583">
    <property type="entry name" value="nitrilase_5"/>
    <property type="match status" value="1"/>
</dbReference>
<comment type="caution">
    <text evidence="3">The sequence shown here is derived from an EMBL/GenBank/DDBJ whole genome shotgun (WGS) entry which is preliminary data.</text>
</comment>
<dbReference type="InterPro" id="IPR003010">
    <property type="entry name" value="C-N_Hydrolase"/>
</dbReference>
<evidence type="ECO:0000313" key="4">
    <source>
        <dbReference type="Proteomes" id="UP000051727"/>
    </source>
</evidence>
<dbReference type="InterPro" id="IPR036526">
    <property type="entry name" value="C-N_Hydrolase_sf"/>
</dbReference>
<dbReference type="Pfam" id="PF00795">
    <property type="entry name" value="CN_hydrolase"/>
    <property type="match status" value="1"/>
</dbReference>
<dbReference type="OrthoDB" id="9811121at2"/>
<dbReference type="PATRIC" id="fig|1618.3.peg.1565"/>
<reference evidence="3 4" key="1">
    <citation type="journal article" date="2015" name="Genome Announc.">
        <title>Expanding the biotechnology potential of lactobacilli through comparative genomics of 213 strains and associated genera.</title>
        <authorList>
            <person name="Sun Z."/>
            <person name="Harris H.M."/>
            <person name="McCann A."/>
            <person name="Guo C."/>
            <person name="Argimon S."/>
            <person name="Zhang W."/>
            <person name="Yang X."/>
            <person name="Jeffery I.B."/>
            <person name="Cooney J.C."/>
            <person name="Kagawa T.F."/>
            <person name="Liu W."/>
            <person name="Song Y."/>
            <person name="Salvetti E."/>
            <person name="Wrobel A."/>
            <person name="Rasinkangas P."/>
            <person name="Parkhill J."/>
            <person name="Rea M.C."/>
            <person name="O'Sullivan O."/>
            <person name="Ritari J."/>
            <person name="Douillard F.P."/>
            <person name="Paul Ross R."/>
            <person name="Yang R."/>
            <person name="Briner A.E."/>
            <person name="Felis G.E."/>
            <person name="de Vos W.M."/>
            <person name="Barrangou R."/>
            <person name="Klaenhammer T.R."/>
            <person name="Caufield P.W."/>
            <person name="Cui Y."/>
            <person name="Zhang H."/>
            <person name="O'Toole P.W."/>
        </authorList>
    </citation>
    <scope>NUCLEOTIDE SEQUENCE [LARGE SCALE GENOMIC DNA]</scope>
    <source>
        <strain evidence="3 4">ATCC 27304</strain>
    </source>
</reference>
<dbReference type="STRING" id="1618.IV36_GL001546"/>
<sequence length="276" mass="31333">MKERQYEISESRENMKKFKVSLLQLDIVFGDPETNYINVEKYIKEAVSDKPDVLVLPEMWNTGYALDKLGDIADKGGQRTKNFLSNLAKRFAVNIVGGSVATEEAGKYYNTSYIFDRKGNLISQYQKVHLFGLMNEDDFISAGSAQNQFVLDDVKAAGVICYDIRFPEWERKLMSNGQQILFVSAQWPAKRIEQWRMLLCARAIENQSFVVAVNRVGEAPKDSFNGHSLVIDPLGKILAEGTTDVEGVFTCEFDLDDLTEVRGSIPVFKDRRPELY</sequence>
<evidence type="ECO:0000313" key="3">
    <source>
        <dbReference type="EMBL" id="KRN26727.1"/>
    </source>
</evidence>
<dbReference type="EMBL" id="JQAR01000035">
    <property type="protein sequence ID" value="KRN26727.1"/>
    <property type="molecule type" value="Genomic_DNA"/>
</dbReference>
<accession>A0A0R2FN46</accession>
<dbReference type="PROSITE" id="PS50263">
    <property type="entry name" value="CN_HYDROLASE"/>
    <property type="match status" value="1"/>
</dbReference>
<dbReference type="Proteomes" id="UP000051727">
    <property type="component" value="Unassembled WGS sequence"/>
</dbReference>
<name>A0A0R2FN46_9LACO</name>
<gene>
    <name evidence="3" type="ORF">IV36_GL001546</name>
</gene>
<dbReference type="AlphaFoldDB" id="A0A0R2FN46"/>
<feature type="domain" description="CN hydrolase" evidence="2">
    <location>
        <begin position="18"/>
        <end position="255"/>
    </location>
</feature>
<dbReference type="Gene3D" id="3.60.110.10">
    <property type="entry name" value="Carbon-nitrogen hydrolase"/>
    <property type="match status" value="1"/>
</dbReference>
<organism evidence="3 4">
    <name type="scientific">Liquorilactobacillus mali</name>
    <dbReference type="NCBI Taxonomy" id="1618"/>
    <lineage>
        <taxon>Bacteria</taxon>
        <taxon>Bacillati</taxon>
        <taxon>Bacillota</taxon>
        <taxon>Bacilli</taxon>
        <taxon>Lactobacillales</taxon>
        <taxon>Lactobacillaceae</taxon>
        <taxon>Liquorilactobacillus</taxon>
    </lineage>
</organism>
<evidence type="ECO:0000256" key="1">
    <source>
        <dbReference type="ARBA" id="ARBA00010613"/>
    </source>
</evidence>
<dbReference type="PANTHER" id="PTHR23088">
    <property type="entry name" value="NITRILASE-RELATED"/>
    <property type="match status" value="1"/>
</dbReference>
<dbReference type="SUPFAM" id="SSF56317">
    <property type="entry name" value="Carbon-nitrogen hydrolase"/>
    <property type="match status" value="1"/>
</dbReference>